<accession>A0A1J0A6R3</accession>
<dbReference type="InterPro" id="IPR019874">
    <property type="entry name" value="RF_methyltr_PrmC"/>
</dbReference>
<evidence type="ECO:0000259" key="7">
    <source>
        <dbReference type="Pfam" id="PF17827"/>
    </source>
</evidence>
<dbReference type="Pfam" id="PF17827">
    <property type="entry name" value="PrmC_N"/>
    <property type="match status" value="1"/>
</dbReference>
<feature type="domain" description="Methyltransferase small" evidence="6">
    <location>
        <begin position="107"/>
        <end position="190"/>
    </location>
</feature>
<dbReference type="EC" id="2.1.1.297" evidence="5"/>
<keyword evidence="9" id="KW-1185">Reference proteome</keyword>
<feature type="binding site" evidence="5">
    <location>
        <position position="144"/>
    </location>
    <ligand>
        <name>S-adenosyl-L-methionine</name>
        <dbReference type="ChEBI" id="CHEBI:59789"/>
    </ligand>
</feature>
<dbReference type="CDD" id="cd02440">
    <property type="entry name" value="AdoMet_MTases"/>
    <property type="match status" value="1"/>
</dbReference>
<sequence>MDKPVTYFEVLKWASSFLEEHNKETAIAEYLLLEYNNWNKTNLLLHFNKEVPREIVNRLKTDLVKVSENYPPQYLIGSCEFYGERFVVSEDTLIPRPETEELVELCLTENDLTKKSVVDIGTGTGVIAVSLKKNRPNWDVSAVDLSSSALEIAKENALQLDTSIDFYLGDALEPVMDETFDIIISNPPYIGEEEWPEMDESVRIHEPKMALFADNKGLAIYEKIAKEATKVLNEKGKIYLEIGYTQGMSVVRIFEEYFPQKVVEVVKDMSGHDRMIKVY</sequence>
<name>A0A1J0A6R3_9ENTE</name>
<dbReference type="GO" id="GO:0032259">
    <property type="term" value="P:methylation"/>
    <property type="evidence" value="ECO:0007669"/>
    <property type="project" value="UniProtKB-KW"/>
</dbReference>
<organism evidence="8 9">
    <name type="scientific">Vagococcus teuberi</name>
    <dbReference type="NCBI Taxonomy" id="519472"/>
    <lineage>
        <taxon>Bacteria</taxon>
        <taxon>Bacillati</taxon>
        <taxon>Bacillota</taxon>
        <taxon>Bacilli</taxon>
        <taxon>Lactobacillales</taxon>
        <taxon>Enterococcaceae</taxon>
        <taxon>Vagococcus</taxon>
    </lineage>
</organism>
<feature type="domain" description="Release factor glutamine methyltransferase N-terminal" evidence="7">
    <location>
        <begin position="9"/>
        <end position="77"/>
    </location>
</feature>
<dbReference type="HAMAP" id="MF_02126">
    <property type="entry name" value="RF_methyltr_PrmC"/>
    <property type="match status" value="1"/>
</dbReference>
<dbReference type="Pfam" id="PF05175">
    <property type="entry name" value="MTS"/>
    <property type="match status" value="1"/>
</dbReference>
<keyword evidence="2 5" id="KW-0808">Transferase</keyword>
<dbReference type="InterPro" id="IPR004556">
    <property type="entry name" value="HemK-like"/>
</dbReference>
<dbReference type="AlphaFoldDB" id="A0A1J0A6R3"/>
<comment type="function">
    <text evidence="5">Methylates the class 1 translation termination release factors RF1/PrfA and RF2/PrfB on the glutamine residue of the universally conserved GGQ motif.</text>
</comment>
<dbReference type="InterPro" id="IPR007848">
    <property type="entry name" value="Small_mtfrase_dom"/>
</dbReference>
<evidence type="ECO:0000259" key="6">
    <source>
        <dbReference type="Pfam" id="PF05175"/>
    </source>
</evidence>
<keyword evidence="1 5" id="KW-0489">Methyltransferase</keyword>
<comment type="caution">
    <text evidence="5">Lacks conserved residue(s) required for the propagation of feature annotation.</text>
</comment>
<reference evidence="8 9" key="1">
    <citation type="submission" date="2016-09" db="EMBL/GenBank/DDBJ databases">
        <title>Vagococcus teuberi sp. nov., isolated from the Malian artisanal sour milk fene.</title>
        <authorList>
            <person name="Wullschleger S."/>
            <person name="Seifert C."/>
            <person name="Baumgartner S."/>
            <person name="Lacroix C."/>
            <person name="Bonfoh B."/>
            <person name="Stevens M.J."/>
            <person name="Meile L."/>
        </authorList>
    </citation>
    <scope>NUCLEOTIDE SEQUENCE [LARGE SCALE GENOMIC DNA]</scope>
    <source>
        <strain evidence="8 9">DSM 21459</strain>
    </source>
</reference>
<comment type="similarity">
    <text evidence="5">Belongs to the protein N5-glutamine methyltransferase family. PrmC subfamily.</text>
</comment>
<evidence type="ECO:0000256" key="1">
    <source>
        <dbReference type="ARBA" id="ARBA00022603"/>
    </source>
</evidence>
<evidence type="ECO:0000256" key="5">
    <source>
        <dbReference type="HAMAP-Rule" id="MF_02126"/>
    </source>
</evidence>
<dbReference type="STRING" id="519472.BHY08_07175"/>
<dbReference type="NCBIfam" id="TIGR03534">
    <property type="entry name" value="RF_mod_PrmC"/>
    <property type="match status" value="1"/>
</dbReference>
<dbReference type="PANTHER" id="PTHR18895">
    <property type="entry name" value="HEMK METHYLTRANSFERASE"/>
    <property type="match status" value="1"/>
</dbReference>
<feature type="binding site" evidence="5">
    <location>
        <begin position="186"/>
        <end position="189"/>
    </location>
    <ligand>
        <name>substrate</name>
    </ligand>
</feature>
<dbReference type="PROSITE" id="PS00092">
    <property type="entry name" value="N6_MTASE"/>
    <property type="match status" value="1"/>
</dbReference>
<protein>
    <recommendedName>
        <fullName evidence="5">Release factor glutamine methyltransferase</fullName>
        <shortName evidence="5">RF MTase</shortName>
        <ecNumber evidence="5">2.1.1.297</ecNumber>
    </recommendedName>
    <alternativeName>
        <fullName evidence="5">N5-glutamine methyltransferase PrmC</fullName>
    </alternativeName>
    <alternativeName>
        <fullName evidence="5">Protein-(glutamine-N5) MTase PrmC</fullName>
    </alternativeName>
    <alternativeName>
        <fullName evidence="5">Protein-glutamine N-methyltransferase PrmC</fullName>
    </alternativeName>
</protein>
<keyword evidence="3 5" id="KW-0949">S-adenosyl-L-methionine</keyword>
<evidence type="ECO:0000256" key="2">
    <source>
        <dbReference type="ARBA" id="ARBA00022679"/>
    </source>
</evidence>
<evidence type="ECO:0000256" key="4">
    <source>
        <dbReference type="ARBA" id="ARBA00048391"/>
    </source>
</evidence>
<gene>
    <name evidence="5" type="primary">prmC</name>
    <name evidence="8" type="ORF">BHY08_07175</name>
</gene>
<dbReference type="SUPFAM" id="SSF53335">
    <property type="entry name" value="S-adenosyl-L-methionine-dependent methyltransferases"/>
    <property type="match status" value="1"/>
</dbReference>
<dbReference type="InterPro" id="IPR040758">
    <property type="entry name" value="PrmC_N"/>
</dbReference>
<dbReference type="InterPro" id="IPR050320">
    <property type="entry name" value="N5-glutamine_MTase"/>
</dbReference>
<dbReference type="InterPro" id="IPR002052">
    <property type="entry name" value="DNA_methylase_N6_adenine_CS"/>
</dbReference>
<dbReference type="InterPro" id="IPR029063">
    <property type="entry name" value="SAM-dependent_MTases_sf"/>
</dbReference>
<dbReference type="PANTHER" id="PTHR18895:SF74">
    <property type="entry name" value="MTRF1L RELEASE FACTOR GLUTAMINE METHYLTRANSFERASE"/>
    <property type="match status" value="1"/>
</dbReference>
<evidence type="ECO:0000313" key="9">
    <source>
        <dbReference type="Proteomes" id="UP000191200"/>
    </source>
</evidence>
<dbReference type="NCBIfam" id="TIGR00536">
    <property type="entry name" value="hemK_fam"/>
    <property type="match status" value="1"/>
</dbReference>
<evidence type="ECO:0000256" key="3">
    <source>
        <dbReference type="ARBA" id="ARBA00022691"/>
    </source>
</evidence>
<feature type="binding site" evidence="5">
    <location>
        <position position="186"/>
    </location>
    <ligand>
        <name>S-adenosyl-L-methionine</name>
        <dbReference type="ChEBI" id="CHEBI:59789"/>
    </ligand>
</feature>
<comment type="catalytic activity">
    <reaction evidence="4 5">
        <text>L-glutaminyl-[peptide chain release factor] + S-adenosyl-L-methionine = N(5)-methyl-L-glutaminyl-[peptide chain release factor] + S-adenosyl-L-homocysteine + H(+)</text>
        <dbReference type="Rhea" id="RHEA:42896"/>
        <dbReference type="Rhea" id="RHEA-COMP:10271"/>
        <dbReference type="Rhea" id="RHEA-COMP:10272"/>
        <dbReference type="ChEBI" id="CHEBI:15378"/>
        <dbReference type="ChEBI" id="CHEBI:30011"/>
        <dbReference type="ChEBI" id="CHEBI:57856"/>
        <dbReference type="ChEBI" id="CHEBI:59789"/>
        <dbReference type="ChEBI" id="CHEBI:61891"/>
        <dbReference type="EC" id="2.1.1.297"/>
    </reaction>
</comment>
<dbReference type="EMBL" id="CP017267">
    <property type="protein sequence ID" value="APB31627.1"/>
    <property type="molecule type" value="Genomic_DNA"/>
</dbReference>
<proteinExistence type="inferred from homology"/>
<feature type="binding site" evidence="5">
    <location>
        <begin position="121"/>
        <end position="125"/>
    </location>
    <ligand>
        <name>S-adenosyl-L-methionine</name>
        <dbReference type="ChEBI" id="CHEBI:59789"/>
    </ligand>
</feature>
<dbReference type="GO" id="GO:0102559">
    <property type="term" value="F:peptide chain release factor N(5)-glutamine methyltransferase activity"/>
    <property type="evidence" value="ECO:0007669"/>
    <property type="project" value="UniProtKB-EC"/>
</dbReference>
<dbReference type="OrthoDB" id="9800643at2"/>
<dbReference type="Proteomes" id="UP000191200">
    <property type="component" value="Chromosome"/>
</dbReference>
<dbReference type="KEGG" id="vte:BHY08_07175"/>
<dbReference type="GO" id="GO:0003676">
    <property type="term" value="F:nucleic acid binding"/>
    <property type="evidence" value="ECO:0007669"/>
    <property type="project" value="InterPro"/>
</dbReference>
<dbReference type="Gene3D" id="3.40.50.150">
    <property type="entry name" value="Vaccinia Virus protein VP39"/>
    <property type="match status" value="1"/>
</dbReference>
<evidence type="ECO:0000313" key="8">
    <source>
        <dbReference type="EMBL" id="APB31627.1"/>
    </source>
</evidence>
<dbReference type="Gene3D" id="1.10.8.10">
    <property type="entry name" value="DNA helicase RuvA subunit, C-terminal domain"/>
    <property type="match status" value="1"/>
</dbReference>
<dbReference type="RefSeq" id="WP_071457221.1">
    <property type="nucleotide sequence ID" value="NZ_CP017267.1"/>
</dbReference>